<sequence>MVQLELGIKRRHQTGQGSHRFPNASKTPDRRLLELEDQINFLLKGSQPTSKTSSSHASQAYAKAVSSSSLPRDLNEPPRQSSFTFHERVRPNPQPQVLETSFEARVQDYMAAHTERMERFKNVIFKQREEINNRMTEMFGLLKELTVNRTPEKVLIKEEARHSVTKNVNSISLKLDKENEAENATGDNLVKGLRRSSKRLTKKNWRRHPTLSS</sequence>
<feature type="region of interest" description="Disordered" evidence="1">
    <location>
        <begin position="45"/>
        <end position="94"/>
    </location>
</feature>
<dbReference type="EMBL" id="BKCJ010007097">
    <property type="protein sequence ID" value="GEU75517.1"/>
    <property type="molecule type" value="Genomic_DNA"/>
</dbReference>
<feature type="region of interest" description="Disordered" evidence="1">
    <location>
        <begin position="176"/>
        <end position="213"/>
    </location>
</feature>
<feature type="region of interest" description="Disordered" evidence="1">
    <location>
        <begin position="1"/>
        <end position="30"/>
    </location>
</feature>
<feature type="compositionally biased region" description="Polar residues" evidence="1">
    <location>
        <begin position="46"/>
        <end position="58"/>
    </location>
</feature>
<reference evidence="2" key="1">
    <citation type="journal article" date="2019" name="Sci. Rep.">
        <title>Draft genome of Tanacetum cinerariifolium, the natural source of mosquito coil.</title>
        <authorList>
            <person name="Yamashiro T."/>
            <person name="Shiraishi A."/>
            <person name="Satake H."/>
            <person name="Nakayama K."/>
        </authorList>
    </citation>
    <scope>NUCLEOTIDE SEQUENCE</scope>
</reference>
<evidence type="ECO:0000313" key="2">
    <source>
        <dbReference type="EMBL" id="GEU75517.1"/>
    </source>
</evidence>
<dbReference type="AlphaFoldDB" id="A0A699GL80"/>
<gene>
    <name evidence="2" type="ORF">Tci_047495</name>
</gene>
<name>A0A699GL80_TANCI</name>
<proteinExistence type="predicted"/>
<feature type="compositionally biased region" description="Basic residues" evidence="1">
    <location>
        <begin position="192"/>
        <end position="213"/>
    </location>
</feature>
<organism evidence="2">
    <name type="scientific">Tanacetum cinerariifolium</name>
    <name type="common">Dalmatian daisy</name>
    <name type="synonym">Chrysanthemum cinerariifolium</name>
    <dbReference type="NCBI Taxonomy" id="118510"/>
    <lineage>
        <taxon>Eukaryota</taxon>
        <taxon>Viridiplantae</taxon>
        <taxon>Streptophyta</taxon>
        <taxon>Embryophyta</taxon>
        <taxon>Tracheophyta</taxon>
        <taxon>Spermatophyta</taxon>
        <taxon>Magnoliopsida</taxon>
        <taxon>eudicotyledons</taxon>
        <taxon>Gunneridae</taxon>
        <taxon>Pentapetalae</taxon>
        <taxon>asterids</taxon>
        <taxon>campanulids</taxon>
        <taxon>Asterales</taxon>
        <taxon>Asteraceae</taxon>
        <taxon>Asteroideae</taxon>
        <taxon>Anthemideae</taxon>
        <taxon>Anthemidinae</taxon>
        <taxon>Tanacetum</taxon>
    </lineage>
</organism>
<comment type="caution">
    <text evidence="2">The sequence shown here is derived from an EMBL/GenBank/DDBJ whole genome shotgun (WGS) entry which is preliminary data.</text>
</comment>
<evidence type="ECO:0000256" key="1">
    <source>
        <dbReference type="SAM" id="MobiDB-lite"/>
    </source>
</evidence>
<accession>A0A699GL80</accession>
<protein>
    <submittedName>
        <fullName evidence="2">Uncharacterized protein</fullName>
    </submittedName>
</protein>